<keyword evidence="2 5" id="KW-0863">Zinc-finger</keyword>
<evidence type="ECO:0000256" key="1">
    <source>
        <dbReference type="ARBA" id="ARBA00022723"/>
    </source>
</evidence>
<evidence type="ECO:0000259" key="7">
    <source>
        <dbReference type="PROSITE" id="PS50950"/>
    </source>
</evidence>
<reference evidence="8" key="1">
    <citation type="submission" date="2025-08" db="UniProtKB">
        <authorList>
            <consortium name="Ensembl"/>
        </authorList>
    </citation>
    <scope>IDENTIFICATION</scope>
</reference>
<dbReference type="AlphaFoldDB" id="A0A8C2Q8Z7"/>
<dbReference type="Ensembl" id="ENSCCRT00020124839.1">
    <property type="protein sequence ID" value="ENSCCRP00020114438.1"/>
    <property type="gene ID" value="ENSCCRG00020051749.1"/>
</dbReference>
<dbReference type="InterPro" id="IPR006612">
    <property type="entry name" value="THAP_Znf"/>
</dbReference>
<dbReference type="GO" id="GO:0003677">
    <property type="term" value="F:DNA binding"/>
    <property type="evidence" value="ECO:0007669"/>
    <property type="project" value="UniProtKB-UniRule"/>
</dbReference>
<dbReference type="GO" id="GO:0008270">
    <property type="term" value="F:zinc ion binding"/>
    <property type="evidence" value="ECO:0007669"/>
    <property type="project" value="UniProtKB-KW"/>
</dbReference>
<feature type="domain" description="THAP-type" evidence="7">
    <location>
        <begin position="2"/>
        <end position="79"/>
    </location>
</feature>
<dbReference type="SMART" id="SM00980">
    <property type="entry name" value="THAP"/>
    <property type="match status" value="1"/>
</dbReference>
<dbReference type="Proteomes" id="UP000694701">
    <property type="component" value="Unplaced"/>
</dbReference>
<sequence>KMGFTSEHCCVPLCQASSKYNSLLSFHTFPSDAEIRRKWLVAIRRDKFTVTPHTRVCSRHFNKEDWNNFTLPTSRPGVWERRERPPPMTEDDGDAGEKADIPMDHDYASASDPAVVDLALDDNMSLRDEILKLREHVEKLTMNQRFGIHRFAASDKDIRFFTRYSCVCVCVCVCVCERERERGRLTELYI</sequence>
<dbReference type="PANTHER" id="PTHR23080">
    <property type="entry name" value="THAP DOMAIN PROTEIN"/>
    <property type="match status" value="1"/>
</dbReference>
<dbReference type="InterPro" id="IPR038441">
    <property type="entry name" value="THAP_Znf_sf"/>
</dbReference>
<dbReference type="SUPFAM" id="SSF57716">
    <property type="entry name" value="Glucocorticoid receptor-like (DNA-binding domain)"/>
    <property type="match status" value="1"/>
</dbReference>
<dbReference type="Gene3D" id="6.20.210.20">
    <property type="entry name" value="THAP domain"/>
    <property type="match status" value="1"/>
</dbReference>
<evidence type="ECO:0000313" key="8">
    <source>
        <dbReference type="Ensembl" id="ENSCCRP00020114438.1"/>
    </source>
</evidence>
<evidence type="ECO:0000313" key="9">
    <source>
        <dbReference type="Proteomes" id="UP000694701"/>
    </source>
</evidence>
<dbReference type="PANTHER" id="PTHR23080:SF133">
    <property type="entry name" value="SI:CH211-262I1.5-RELATED"/>
    <property type="match status" value="1"/>
</dbReference>
<dbReference type="Pfam" id="PF05485">
    <property type="entry name" value="THAP"/>
    <property type="match status" value="1"/>
</dbReference>
<keyword evidence="4 5" id="KW-0238">DNA-binding</keyword>
<keyword evidence="1" id="KW-0479">Metal-binding</keyword>
<evidence type="ECO:0000256" key="4">
    <source>
        <dbReference type="ARBA" id="ARBA00023125"/>
    </source>
</evidence>
<name>A0A8C2Q8Z7_CYPCA</name>
<protein>
    <recommendedName>
        <fullName evidence="7">THAP-type domain-containing protein</fullName>
    </recommendedName>
</protein>
<proteinExistence type="predicted"/>
<organism evidence="8 9">
    <name type="scientific">Cyprinus carpio</name>
    <name type="common">Common carp</name>
    <dbReference type="NCBI Taxonomy" id="7962"/>
    <lineage>
        <taxon>Eukaryota</taxon>
        <taxon>Metazoa</taxon>
        <taxon>Chordata</taxon>
        <taxon>Craniata</taxon>
        <taxon>Vertebrata</taxon>
        <taxon>Euteleostomi</taxon>
        <taxon>Actinopterygii</taxon>
        <taxon>Neopterygii</taxon>
        <taxon>Teleostei</taxon>
        <taxon>Ostariophysi</taxon>
        <taxon>Cypriniformes</taxon>
        <taxon>Cyprinidae</taxon>
        <taxon>Cyprininae</taxon>
        <taxon>Cyprinus</taxon>
    </lineage>
</organism>
<dbReference type="SMART" id="SM00692">
    <property type="entry name" value="DM3"/>
    <property type="match status" value="1"/>
</dbReference>
<evidence type="ECO:0000256" key="6">
    <source>
        <dbReference type="SAM" id="MobiDB-lite"/>
    </source>
</evidence>
<evidence type="ECO:0000256" key="5">
    <source>
        <dbReference type="PROSITE-ProRule" id="PRU00309"/>
    </source>
</evidence>
<feature type="region of interest" description="Disordered" evidence="6">
    <location>
        <begin position="77"/>
        <end position="96"/>
    </location>
</feature>
<evidence type="ECO:0000256" key="3">
    <source>
        <dbReference type="ARBA" id="ARBA00022833"/>
    </source>
</evidence>
<accession>A0A8C2Q8Z7</accession>
<evidence type="ECO:0000256" key="2">
    <source>
        <dbReference type="ARBA" id="ARBA00022771"/>
    </source>
</evidence>
<keyword evidence="3" id="KW-0862">Zinc</keyword>
<dbReference type="PROSITE" id="PS50950">
    <property type="entry name" value="ZF_THAP"/>
    <property type="match status" value="1"/>
</dbReference>